<evidence type="ECO:0000313" key="2">
    <source>
        <dbReference type="Proteomes" id="UP000054477"/>
    </source>
</evidence>
<evidence type="ECO:0000313" key="1">
    <source>
        <dbReference type="EMBL" id="KIK09834.1"/>
    </source>
</evidence>
<evidence type="ECO:0008006" key="3">
    <source>
        <dbReference type="Google" id="ProtNLM"/>
    </source>
</evidence>
<dbReference type="GO" id="GO:0005829">
    <property type="term" value="C:cytosol"/>
    <property type="evidence" value="ECO:0007669"/>
    <property type="project" value="TreeGrafter"/>
</dbReference>
<dbReference type="AlphaFoldDB" id="A0A0C9Y726"/>
<dbReference type="Gene3D" id="3.30.450.40">
    <property type="match status" value="1"/>
</dbReference>
<dbReference type="InterPro" id="IPR051330">
    <property type="entry name" value="Phosphatase_reg/MetRdx"/>
</dbReference>
<dbReference type="SUPFAM" id="SSF55781">
    <property type="entry name" value="GAF domain-like"/>
    <property type="match status" value="1"/>
</dbReference>
<gene>
    <name evidence="1" type="ORF">K443DRAFT_302122</name>
</gene>
<reference evidence="2" key="2">
    <citation type="submission" date="2015-01" db="EMBL/GenBank/DDBJ databases">
        <title>Evolutionary Origins and Diversification of the Mycorrhizal Mutualists.</title>
        <authorList>
            <consortium name="DOE Joint Genome Institute"/>
            <consortium name="Mycorrhizal Genomics Consortium"/>
            <person name="Kohler A."/>
            <person name="Kuo A."/>
            <person name="Nagy L.G."/>
            <person name="Floudas D."/>
            <person name="Copeland A."/>
            <person name="Barry K.W."/>
            <person name="Cichocki N."/>
            <person name="Veneault-Fourrey C."/>
            <person name="LaButti K."/>
            <person name="Lindquist E.A."/>
            <person name="Lipzen A."/>
            <person name="Lundell T."/>
            <person name="Morin E."/>
            <person name="Murat C."/>
            <person name="Riley R."/>
            <person name="Ohm R."/>
            <person name="Sun H."/>
            <person name="Tunlid A."/>
            <person name="Henrissat B."/>
            <person name="Grigoriev I.V."/>
            <person name="Hibbett D.S."/>
            <person name="Martin F."/>
        </authorList>
    </citation>
    <scope>NUCLEOTIDE SEQUENCE [LARGE SCALE GENOMIC DNA]</scope>
    <source>
        <strain evidence="2">LaAM-08-1</strain>
    </source>
</reference>
<dbReference type="GO" id="GO:0033745">
    <property type="term" value="F:L-methionine-(R)-S-oxide reductase activity"/>
    <property type="evidence" value="ECO:0007669"/>
    <property type="project" value="TreeGrafter"/>
</dbReference>
<organism evidence="1 2">
    <name type="scientific">Laccaria amethystina LaAM-08-1</name>
    <dbReference type="NCBI Taxonomy" id="1095629"/>
    <lineage>
        <taxon>Eukaryota</taxon>
        <taxon>Fungi</taxon>
        <taxon>Dikarya</taxon>
        <taxon>Basidiomycota</taxon>
        <taxon>Agaricomycotina</taxon>
        <taxon>Agaricomycetes</taxon>
        <taxon>Agaricomycetidae</taxon>
        <taxon>Agaricales</taxon>
        <taxon>Agaricineae</taxon>
        <taxon>Hydnangiaceae</taxon>
        <taxon>Laccaria</taxon>
    </lineage>
</organism>
<dbReference type="OrthoDB" id="15735at2759"/>
<dbReference type="InterPro" id="IPR029016">
    <property type="entry name" value="GAF-like_dom_sf"/>
</dbReference>
<protein>
    <recommendedName>
        <fullName evidence="3">GAF domain-containing protein</fullName>
    </recommendedName>
</protein>
<dbReference type="PANTHER" id="PTHR21021">
    <property type="entry name" value="GAF/PUTATIVE CYTOSKELETAL PROTEIN"/>
    <property type="match status" value="1"/>
</dbReference>
<dbReference type="Proteomes" id="UP000054477">
    <property type="component" value="Unassembled WGS sequence"/>
</dbReference>
<name>A0A0C9Y726_9AGAR</name>
<sequence length="242" mass="26363">MVVVRQLQDRVKVIDDTRSNLIAILRFPEPELTPALGSAMPHADSSLVPDSVQTKPEFWKHVHTQLEALLDGQGHWITNLANASSIIFNALLAFPKHFGREDGRAVNWCGFYLDSALFPAPRIQTNTTTTDTSSRLLLGPFCGKPACQFIHTAPGKARGVCADAYLTRTTVAVPEVDLYPGHIACDGETKSEIVCPLVLEHDGTTTVLGVLDLDCLAVGGFNDEDKVGLEKIVKLLVNSCDW</sequence>
<reference evidence="1 2" key="1">
    <citation type="submission" date="2014-04" db="EMBL/GenBank/DDBJ databases">
        <authorList>
            <consortium name="DOE Joint Genome Institute"/>
            <person name="Kuo A."/>
            <person name="Kohler A."/>
            <person name="Nagy L.G."/>
            <person name="Floudas D."/>
            <person name="Copeland A."/>
            <person name="Barry K.W."/>
            <person name="Cichocki N."/>
            <person name="Veneault-Fourrey C."/>
            <person name="LaButti K."/>
            <person name="Lindquist E.A."/>
            <person name="Lipzen A."/>
            <person name="Lundell T."/>
            <person name="Morin E."/>
            <person name="Murat C."/>
            <person name="Sun H."/>
            <person name="Tunlid A."/>
            <person name="Henrissat B."/>
            <person name="Grigoriev I.V."/>
            <person name="Hibbett D.S."/>
            <person name="Martin F."/>
            <person name="Nordberg H.P."/>
            <person name="Cantor M.N."/>
            <person name="Hua S.X."/>
        </authorList>
    </citation>
    <scope>NUCLEOTIDE SEQUENCE [LARGE SCALE GENOMIC DNA]</scope>
    <source>
        <strain evidence="1 2">LaAM-08-1</strain>
    </source>
</reference>
<dbReference type="STRING" id="1095629.A0A0C9Y726"/>
<accession>A0A0C9Y726</accession>
<dbReference type="HOGENOM" id="CLU_077738_1_0_1"/>
<dbReference type="EMBL" id="KN838537">
    <property type="protein sequence ID" value="KIK09834.1"/>
    <property type="molecule type" value="Genomic_DNA"/>
</dbReference>
<keyword evidence="2" id="KW-1185">Reference proteome</keyword>
<proteinExistence type="predicted"/>
<dbReference type="PANTHER" id="PTHR21021:SF15">
    <property type="entry name" value="FREE METHIONINE-R-SULFOXIDE REDUCTASE"/>
    <property type="match status" value="1"/>
</dbReference>